<dbReference type="RefSeq" id="XP_003955839.1">
    <property type="nucleotide sequence ID" value="XM_003955790.1"/>
</dbReference>
<dbReference type="GeneID" id="13883243"/>
<dbReference type="SUPFAM" id="SSF52540">
    <property type="entry name" value="P-loop containing nucleoside triphosphate hydrolases"/>
    <property type="match status" value="1"/>
</dbReference>
<evidence type="ECO:0000313" key="5">
    <source>
        <dbReference type="Proteomes" id="UP000005220"/>
    </source>
</evidence>
<dbReference type="Gene3D" id="3.10.20.30">
    <property type="match status" value="1"/>
</dbReference>
<dbReference type="FunCoup" id="H2AQQ4">
    <property type="interactions" value="69"/>
</dbReference>
<dbReference type="OrthoDB" id="545683at2759"/>
<dbReference type="PANTHER" id="PTHR23305">
    <property type="entry name" value="OBG GTPASE FAMILY"/>
    <property type="match status" value="1"/>
</dbReference>
<sequence length="412" mass="45639">MPRDPLIGIVGKPSSGKSTMLNSLTDANAAVGAFPFCTIEPNQATGYLQVDCACSRFGKQELCKPNYGWCLQGKRHIPIMLLDVAGLVPGAHSGRGLGNKFLDDLRHADALIHVVDVSGTTDSEGKNTRGYDPLYDIEWLQDEIRLWIEGNLKRRWGSIVRKHTATKSSIVDTLQAQFGGYGSQIPMVQRALDRIDSLPPLEEWTDEWITKVVKSFMLEKFPTVLALNKMDHPDADKNVSKIMLKYPDTKSVLTSAITEVFLRKLTKQGFVRYEEGTEFVDTCEDDPENLKPLDEKVLNRIENIRDLVLYRFGSTGVMQVLQAAAGQLDLIPVYTVRNIQTFAGGNGTNVFRDCFLVKRGTHVGKVARYIMGGEVTIAAIETVGGVRVSEESTVEEGKNDILSFKLAPKSTL</sequence>
<dbReference type="HOGENOM" id="CLU_037276_1_0_1"/>
<proteinExistence type="predicted"/>
<dbReference type="FunFam" id="1.10.8.470:FF:000001">
    <property type="entry name" value="GTP-binding protein homolog"/>
    <property type="match status" value="1"/>
</dbReference>
<dbReference type="AlphaFoldDB" id="H2AQQ4"/>
<dbReference type="STRING" id="1071382.H2AQQ4"/>
<dbReference type="FunFam" id="3.10.20.30:FF:000037">
    <property type="entry name" value="YGR210C-like protein"/>
    <property type="match status" value="1"/>
</dbReference>
<keyword evidence="1" id="KW-0547">Nucleotide-binding</keyword>
<dbReference type="Pfam" id="PF01926">
    <property type="entry name" value="MMR_HSR1"/>
    <property type="match status" value="1"/>
</dbReference>
<name>H2AQQ4_KAZAF</name>
<dbReference type="GO" id="GO:0016887">
    <property type="term" value="F:ATP hydrolysis activity"/>
    <property type="evidence" value="ECO:0007669"/>
    <property type="project" value="TreeGrafter"/>
</dbReference>
<evidence type="ECO:0000313" key="4">
    <source>
        <dbReference type="EMBL" id="CCF56704.1"/>
    </source>
</evidence>
<protein>
    <recommendedName>
        <fullName evidence="3">OBG-type G domain-containing protein</fullName>
    </recommendedName>
</protein>
<dbReference type="InterPro" id="IPR012675">
    <property type="entry name" value="Beta-grasp_dom_sf"/>
</dbReference>
<dbReference type="Gene3D" id="1.10.8.470">
    <property type="match status" value="1"/>
</dbReference>
<evidence type="ECO:0000259" key="3">
    <source>
        <dbReference type="PROSITE" id="PS51710"/>
    </source>
</evidence>
<dbReference type="PRINTS" id="PR00326">
    <property type="entry name" value="GTP1OBG"/>
</dbReference>
<dbReference type="InterPro" id="IPR013646">
    <property type="entry name" value="YGR210-like_G4"/>
</dbReference>
<dbReference type="EMBL" id="HE650822">
    <property type="protein sequence ID" value="CCF56704.1"/>
    <property type="molecule type" value="Genomic_DNA"/>
</dbReference>
<dbReference type="Proteomes" id="UP000005220">
    <property type="component" value="Chromosome 2"/>
</dbReference>
<dbReference type="PANTHER" id="PTHR23305:SF1">
    <property type="entry name" value="OBG-TYPE G DOMAIN-CONTAINING PROTEIN"/>
    <property type="match status" value="1"/>
</dbReference>
<gene>
    <name evidence="4" type="primary">KAFR0B04080</name>
    <name evidence="4" type="ORF">KAFR_0B04080</name>
</gene>
<dbReference type="KEGG" id="kaf:KAFR_0B04080"/>
<dbReference type="eggNOG" id="KOG1491">
    <property type="taxonomic scope" value="Eukaryota"/>
</dbReference>
<dbReference type="GO" id="GO:0005525">
    <property type="term" value="F:GTP binding"/>
    <property type="evidence" value="ECO:0007669"/>
    <property type="project" value="UniProtKB-KW"/>
</dbReference>
<organism evidence="4 5">
    <name type="scientific">Kazachstania africana (strain ATCC 22294 / BCRC 22015 / CBS 2517 / CECT 1963 / NBRC 1671 / NRRL Y-8276)</name>
    <name type="common">Yeast</name>
    <name type="synonym">Kluyveromyces africanus</name>
    <dbReference type="NCBI Taxonomy" id="1071382"/>
    <lineage>
        <taxon>Eukaryota</taxon>
        <taxon>Fungi</taxon>
        <taxon>Dikarya</taxon>
        <taxon>Ascomycota</taxon>
        <taxon>Saccharomycotina</taxon>
        <taxon>Saccharomycetes</taxon>
        <taxon>Saccharomycetales</taxon>
        <taxon>Saccharomycetaceae</taxon>
        <taxon>Kazachstania</taxon>
    </lineage>
</organism>
<dbReference type="PROSITE" id="PS51710">
    <property type="entry name" value="G_OBG"/>
    <property type="match status" value="1"/>
</dbReference>
<keyword evidence="5" id="KW-1185">Reference proteome</keyword>
<dbReference type="Gene3D" id="3.40.50.300">
    <property type="entry name" value="P-loop containing nucleotide triphosphate hydrolases"/>
    <property type="match status" value="1"/>
</dbReference>
<dbReference type="InterPro" id="IPR006073">
    <property type="entry name" value="GTP-bd"/>
</dbReference>
<dbReference type="CDD" id="cd01899">
    <property type="entry name" value="Ygr210"/>
    <property type="match status" value="1"/>
</dbReference>
<evidence type="ECO:0000256" key="2">
    <source>
        <dbReference type="ARBA" id="ARBA00023134"/>
    </source>
</evidence>
<evidence type="ECO:0000256" key="1">
    <source>
        <dbReference type="ARBA" id="ARBA00022741"/>
    </source>
</evidence>
<accession>H2AQQ4</accession>
<keyword evidence="2" id="KW-0342">GTP-binding</keyword>
<reference evidence="4 5" key="1">
    <citation type="journal article" date="2011" name="Proc. Natl. Acad. Sci. U.S.A.">
        <title>Evolutionary erosion of yeast sex chromosomes by mating-type switching accidents.</title>
        <authorList>
            <person name="Gordon J.L."/>
            <person name="Armisen D."/>
            <person name="Proux-Wera E."/>
            <person name="Oheigeartaigh S.S."/>
            <person name="Byrne K.P."/>
            <person name="Wolfe K.H."/>
        </authorList>
    </citation>
    <scope>NUCLEOTIDE SEQUENCE [LARGE SCALE GENOMIC DNA]</scope>
    <source>
        <strain evidence="5">ATCC 22294 / BCRC 22015 / CBS 2517 / CECT 1963 / NBRC 1671 / NRRL Y-8276</strain>
    </source>
</reference>
<feature type="domain" description="OBG-type G" evidence="3">
    <location>
        <begin position="5"/>
        <end position="274"/>
    </location>
</feature>
<dbReference type="Pfam" id="PF08438">
    <property type="entry name" value="YGR210-like_G4"/>
    <property type="match status" value="1"/>
</dbReference>
<dbReference type="InterPro" id="IPR027417">
    <property type="entry name" value="P-loop_NTPase"/>
</dbReference>
<dbReference type="InParanoid" id="H2AQQ4"/>
<dbReference type="CDD" id="cd04938">
    <property type="entry name" value="TGS_Obg"/>
    <property type="match status" value="1"/>
</dbReference>
<dbReference type="InterPro" id="IPR031167">
    <property type="entry name" value="G_OBG"/>
</dbReference>
<dbReference type="GO" id="GO:0005737">
    <property type="term" value="C:cytoplasm"/>
    <property type="evidence" value="ECO:0007669"/>
    <property type="project" value="TreeGrafter"/>
</dbReference>